<keyword evidence="1" id="KW-0175">Coiled coil</keyword>
<feature type="region of interest" description="Disordered" evidence="2">
    <location>
        <begin position="279"/>
        <end position="350"/>
    </location>
</feature>
<comment type="caution">
    <text evidence="3">The sequence shown here is derived from an EMBL/GenBank/DDBJ whole genome shotgun (WGS) entry which is preliminary data.</text>
</comment>
<gene>
    <name evidence="3" type="ORF">ECRASSUSDP1_LOCUS13198</name>
</gene>
<evidence type="ECO:0000313" key="3">
    <source>
        <dbReference type="EMBL" id="CAI2371873.1"/>
    </source>
</evidence>
<feature type="compositionally biased region" description="Polar residues" evidence="2">
    <location>
        <begin position="337"/>
        <end position="350"/>
    </location>
</feature>
<name>A0AAD1ULX6_EUPCR</name>
<keyword evidence="4" id="KW-1185">Reference proteome</keyword>
<proteinExistence type="predicted"/>
<feature type="region of interest" description="Disordered" evidence="2">
    <location>
        <begin position="1"/>
        <end position="31"/>
    </location>
</feature>
<reference evidence="3" key="1">
    <citation type="submission" date="2023-07" db="EMBL/GenBank/DDBJ databases">
        <authorList>
            <consortium name="AG Swart"/>
            <person name="Singh M."/>
            <person name="Singh A."/>
            <person name="Seah K."/>
            <person name="Emmerich C."/>
        </authorList>
    </citation>
    <scope>NUCLEOTIDE SEQUENCE</scope>
    <source>
        <strain evidence="3">DP1</strain>
    </source>
</reference>
<protein>
    <submittedName>
        <fullName evidence="3">Uncharacterized protein</fullName>
    </submittedName>
</protein>
<feature type="compositionally biased region" description="Basic and acidic residues" evidence="2">
    <location>
        <begin position="279"/>
        <end position="291"/>
    </location>
</feature>
<organism evidence="3 4">
    <name type="scientific">Euplotes crassus</name>
    <dbReference type="NCBI Taxonomy" id="5936"/>
    <lineage>
        <taxon>Eukaryota</taxon>
        <taxon>Sar</taxon>
        <taxon>Alveolata</taxon>
        <taxon>Ciliophora</taxon>
        <taxon>Intramacronucleata</taxon>
        <taxon>Spirotrichea</taxon>
        <taxon>Hypotrichia</taxon>
        <taxon>Euplotida</taxon>
        <taxon>Euplotidae</taxon>
        <taxon>Moneuplotes</taxon>
    </lineage>
</organism>
<feature type="coiled-coil region" evidence="1">
    <location>
        <begin position="244"/>
        <end position="278"/>
    </location>
</feature>
<dbReference type="AlphaFoldDB" id="A0AAD1ULX6"/>
<feature type="compositionally biased region" description="Basic residues" evidence="2">
    <location>
        <begin position="165"/>
        <end position="185"/>
    </location>
</feature>
<dbReference type="Proteomes" id="UP001295684">
    <property type="component" value="Unassembled WGS sequence"/>
</dbReference>
<sequence length="350" mass="40509">MSDRAPHPSNLESPTPNRNSITSTVPSVPADSIHLSSLNQNLTFEKIKVEENEEGEKLKKRKEKRGKGGCVVRRFQKKGKMRSEKRKKSGSKIEALEKENKKLQFRVLQLKDELNSLKSLVKKKEKFCERQPMHHPSTLNQPSLSVKSSANQESRLCYSADRKNARTKYGKAPRPRKISKSSHRKIKSALNKADEWKQRCKVLGEQYLQEIQKVRMSVEIFKNDVLGTHKDMQMKFIDQIILAHKKFQKHLNKKDNKIKNLKLKNKKLMEKLGSIRKTFEDDPQDQPREKILTPNSKHQFHPNYYQPQVQKTSKIETIGPSGLIRTIPPEIMDTHNSHISQNKQVNKPGS</sequence>
<feature type="compositionally biased region" description="Polar residues" evidence="2">
    <location>
        <begin position="10"/>
        <end position="26"/>
    </location>
</feature>
<accession>A0AAD1ULX6</accession>
<evidence type="ECO:0000256" key="2">
    <source>
        <dbReference type="SAM" id="MobiDB-lite"/>
    </source>
</evidence>
<feature type="coiled-coil region" evidence="1">
    <location>
        <begin position="86"/>
        <end position="120"/>
    </location>
</feature>
<evidence type="ECO:0000256" key="1">
    <source>
        <dbReference type="SAM" id="Coils"/>
    </source>
</evidence>
<evidence type="ECO:0000313" key="4">
    <source>
        <dbReference type="Proteomes" id="UP001295684"/>
    </source>
</evidence>
<feature type="region of interest" description="Disordered" evidence="2">
    <location>
        <begin position="163"/>
        <end position="185"/>
    </location>
</feature>
<dbReference type="EMBL" id="CAMPGE010013130">
    <property type="protein sequence ID" value="CAI2371873.1"/>
    <property type="molecule type" value="Genomic_DNA"/>
</dbReference>